<feature type="transmembrane region" description="Helical" evidence="7">
    <location>
        <begin position="223"/>
        <end position="241"/>
    </location>
</feature>
<dbReference type="EMBL" id="JAGFVQ010000003">
    <property type="protein sequence ID" value="MBO4139097.1"/>
    <property type="molecule type" value="Genomic_DNA"/>
</dbReference>
<dbReference type="PANTHER" id="PTHR43163:SF3">
    <property type="entry name" value="PEPTIDE ABC TRANSPORTER PERMEASE PROTEIN"/>
    <property type="match status" value="1"/>
</dbReference>
<dbReference type="GO" id="GO:0005886">
    <property type="term" value="C:plasma membrane"/>
    <property type="evidence" value="ECO:0007669"/>
    <property type="project" value="UniProtKB-SubCell"/>
</dbReference>
<reference evidence="9" key="1">
    <citation type="submission" date="2021-03" db="EMBL/GenBank/DDBJ databases">
        <title>X isolated from Micromonospora tulbaghiae.</title>
        <authorList>
            <person name="Stennett H.L."/>
        </authorList>
    </citation>
    <scope>NUCLEOTIDE SEQUENCE</scope>
    <source>
        <strain evidence="9">28M1-20</strain>
    </source>
</reference>
<evidence type="ECO:0000313" key="9">
    <source>
        <dbReference type="EMBL" id="MBO4139097.1"/>
    </source>
</evidence>
<feature type="domain" description="ABC transmembrane type-1" evidence="8">
    <location>
        <begin position="92"/>
        <end position="297"/>
    </location>
</feature>
<evidence type="ECO:0000313" key="10">
    <source>
        <dbReference type="Proteomes" id="UP000669887"/>
    </source>
</evidence>
<organism evidence="9 10">
    <name type="scientific">Micromonospora tulbaghiae</name>
    <dbReference type="NCBI Taxonomy" id="479978"/>
    <lineage>
        <taxon>Bacteria</taxon>
        <taxon>Bacillati</taxon>
        <taxon>Actinomycetota</taxon>
        <taxon>Actinomycetes</taxon>
        <taxon>Micromonosporales</taxon>
        <taxon>Micromonosporaceae</taxon>
        <taxon>Micromonospora</taxon>
    </lineage>
</organism>
<dbReference type="GeneID" id="93468916"/>
<dbReference type="RefSeq" id="WP_091418385.1">
    <property type="nucleotide sequence ID" value="NZ_FMCQ01000002.1"/>
</dbReference>
<dbReference type="Pfam" id="PF19300">
    <property type="entry name" value="BPD_transp_1_N"/>
    <property type="match status" value="1"/>
</dbReference>
<feature type="transmembrane region" description="Helical" evidence="7">
    <location>
        <begin position="178"/>
        <end position="194"/>
    </location>
</feature>
<gene>
    <name evidence="9" type="ORF">J5U46_02860</name>
</gene>
<feature type="transmembrane region" description="Helical" evidence="7">
    <location>
        <begin position="139"/>
        <end position="158"/>
    </location>
</feature>
<evidence type="ECO:0000259" key="8">
    <source>
        <dbReference type="PROSITE" id="PS50928"/>
    </source>
</evidence>
<dbReference type="Gene3D" id="1.10.3720.10">
    <property type="entry name" value="MetI-like"/>
    <property type="match status" value="1"/>
</dbReference>
<protein>
    <submittedName>
        <fullName evidence="9">ABC transporter permease</fullName>
    </submittedName>
</protein>
<keyword evidence="4 7" id="KW-0812">Transmembrane</keyword>
<evidence type="ECO:0000256" key="7">
    <source>
        <dbReference type="RuleBase" id="RU363032"/>
    </source>
</evidence>
<dbReference type="PROSITE" id="PS50928">
    <property type="entry name" value="ABC_TM1"/>
    <property type="match status" value="1"/>
</dbReference>
<feature type="transmembrane region" description="Helical" evidence="7">
    <location>
        <begin position="247"/>
        <end position="270"/>
    </location>
</feature>
<evidence type="ECO:0000256" key="3">
    <source>
        <dbReference type="ARBA" id="ARBA00022475"/>
    </source>
</evidence>
<evidence type="ECO:0000256" key="1">
    <source>
        <dbReference type="ARBA" id="ARBA00004651"/>
    </source>
</evidence>
<dbReference type="SUPFAM" id="SSF161098">
    <property type="entry name" value="MetI-like"/>
    <property type="match status" value="1"/>
</dbReference>
<feature type="transmembrane region" description="Helical" evidence="7">
    <location>
        <begin position="96"/>
        <end position="119"/>
    </location>
</feature>
<evidence type="ECO:0000256" key="2">
    <source>
        <dbReference type="ARBA" id="ARBA00022448"/>
    </source>
</evidence>
<dbReference type="Pfam" id="PF00528">
    <property type="entry name" value="BPD_transp_1"/>
    <property type="match status" value="1"/>
</dbReference>
<keyword evidence="6 7" id="KW-0472">Membrane</keyword>
<dbReference type="AlphaFoldDB" id="A0AAW4JB24"/>
<keyword evidence="2 7" id="KW-0813">Transport</keyword>
<evidence type="ECO:0000256" key="6">
    <source>
        <dbReference type="ARBA" id="ARBA00023136"/>
    </source>
</evidence>
<evidence type="ECO:0000256" key="5">
    <source>
        <dbReference type="ARBA" id="ARBA00022989"/>
    </source>
</evidence>
<dbReference type="InterPro" id="IPR045621">
    <property type="entry name" value="BPD_transp_1_N"/>
</dbReference>
<comment type="caution">
    <text evidence="9">The sequence shown here is derived from an EMBL/GenBank/DDBJ whole genome shotgun (WGS) entry which is preliminary data.</text>
</comment>
<dbReference type="GO" id="GO:0055085">
    <property type="term" value="P:transmembrane transport"/>
    <property type="evidence" value="ECO:0007669"/>
    <property type="project" value="InterPro"/>
</dbReference>
<proteinExistence type="inferred from homology"/>
<dbReference type="PANTHER" id="PTHR43163">
    <property type="entry name" value="DIPEPTIDE TRANSPORT SYSTEM PERMEASE PROTEIN DPPB-RELATED"/>
    <property type="match status" value="1"/>
</dbReference>
<comment type="subcellular location">
    <subcellularLocation>
        <location evidence="1 7">Cell membrane</location>
        <topology evidence="1 7">Multi-pass membrane protein</topology>
    </subcellularLocation>
</comment>
<dbReference type="Proteomes" id="UP000669887">
    <property type="component" value="Unassembled WGS sequence"/>
</dbReference>
<feature type="transmembrane region" description="Helical" evidence="7">
    <location>
        <begin position="282"/>
        <end position="304"/>
    </location>
</feature>
<name>A0AAW4JB24_9ACTN</name>
<accession>A0AAW4JB24</accession>
<keyword evidence="5 7" id="KW-1133">Transmembrane helix</keyword>
<dbReference type="InterPro" id="IPR035906">
    <property type="entry name" value="MetI-like_sf"/>
</dbReference>
<dbReference type="InterPro" id="IPR000515">
    <property type="entry name" value="MetI-like"/>
</dbReference>
<keyword evidence="3" id="KW-1003">Cell membrane</keyword>
<sequence length="312" mass="32096">MTARRLVAGLLVLFAVSVVVFVATEIAPGDAASASLGPDAGPAAIEARRAELGLDRPAPLRYVEWLGGLFRGDLGVSYASGVPVADIVAARAGNSLLLGGLAAVLLLPLAVVLGAWAGLRAGRLADRAVSKSTLTLMSVPEFVTGTLLAVVFAVQLGWLPAVSFLPPGQSPLDRPEILVLPVITLLTVCLAHNTRVVRAGVAQSAVGEAAESARLNGVVERRVVWRYILPAALPPVVPLFARYVTFLLGGALIAETLFGYPGLASALVVASASRDVPVVQAVGLLAAAVTVLVNLAGDVVGTLLDPLRRVPR</sequence>
<dbReference type="CDD" id="cd06261">
    <property type="entry name" value="TM_PBP2"/>
    <property type="match status" value="1"/>
</dbReference>
<evidence type="ECO:0000256" key="4">
    <source>
        <dbReference type="ARBA" id="ARBA00022692"/>
    </source>
</evidence>
<comment type="similarity">
    <text evidence="7">Belongs to the binding-protein-dependent transport system permease family.</text>
</comment>